<evidence type="ECO:0000313" key="1">
    <source>
        <dbReference type="EMBL" id="KZR96486.1"/>
    </source>
</evidence>
<gene>
    <name evidence="1" type="ORF">APZ42_009147</name>
</gene>
<proteinExistence type="predicted"/>
<comment type="caution">
    <text evidence="1">The sequence shown here is derived from an EMBL/GenBank/DDBJ whole genome shotgun (WGS) entry which is preliminary data.</text>
</comment>
<organism evidence="1 2">
    <name type="scientific">Daphnia magna</name>
    <dbReference type="NCBI Taxonomy" id="35525"/>
    <lineage>
        <taxon>Eukaryota</taxon>
        <taxon>Metazoa</taxon>
        <taxon>Ecdysozoa</taxon>
        <taxon>Arthropoda</taxon>
        <taxon>Crustacea</taxon>
        <taxon>Branchiopoda</taxon>
        <taxon>Diplostraca</taxon>
        <taxon>Cladocera</taxon>
        <taxon>Anomopoda</taxon>
        <taxon>Daphniidae</taxon>
        <taxon>Daphnia</taxon>
    </lineage>
</organism>
<reference evidence="1 2" key="1">
    <citation type="submission" date="2016-03" db="EMBL/GenBank/DDBJ databases">
        <title>EvidentialGene: Evidence-directed Construction of Genes on Genomes.</title>
        <authorList>
            <person name="Gilbert D.G."/>
            <person name="Choi J.-H."/>
            <person name="Mockaitis K."/>
            <person name="Colbourne J."/>
            <person name="Pfrender M."/>
        </authorList>
    </citation>
    <scope>NUCLEOTIDE SEQUENCE [LARGE SCALE GENOMIC DNA]</scope>
    <source>
        <strain evidence="1 2">Xinb3</strain>
        <tissue evidence="1">Complete organism</tissue>
    </source>
</reference>
<accession>A0A164E6R9</accession>
<name>A0A164E6R9_9CRUS</name>
<protein>
    <submittedName>
        <fullName evidence="1">Uncharacterized protein</fullName>
    </submittedName>
</protein>
<keyword evidence="2" id="KW-1185">Reference proteome</keyword>
<evidence type="ECO:0000313" key="2">
    <source>
        <dbReference type="Proteomes" id="UP000076858"/>
    </source>
</evidence>
<dbReference type="EMBL" id="LRGB01024817">
    <property type="protein sequence ID" value="KZR96486.1"/>
    <property type="molecule type" value="Genomic_DNA"/>
</dbReference>
<dbReference type="AlphaFoldDB" id="A0A164E6R9"/>
<sequence length="183" mass="21094">MGTPKLLNRVPEILNTSPQILIGPKLLHRGTGVLNYDIRYTKLFQRSPEVLYAAPSYTLYCCLLHRNRNKQVLRSSVLLHHSCSILQHRAQLLHNNLVTPAFYTEAPKYYSPPSYYTEAYTSYAKPDNYTNAPQNYATAFYYTTKARSTTVLRRPSTTPLPMLLQRTTLKFQSTIDGPKDFNW</sequence>
<dbReference type="Proteomes" id="UP000076858">
    <property type="component" value="Unassembled WGS sequence"/>
</dbReference>